<dbReference type="SUPFAM" id="SSF160527">
    <property type="entry name" value="V-type ATPase subunit E-like"/>
    <property type="match status" value="1"/>
</dbReference>
<dbReference type="EMBL" id="DRUB01000086">
    <property type="protein sequence ID" value="HHR96101.1"/>
    <property type="molecule type" value="Genomic_DNA"/>
</dbReference>
<dbReference type="InterPro" id="IPR002842">
    <property type="entry name" value="ATPase_V1_Esu"/>
</dbReference>
<evidence type="ECO:0000313" key="10">
    <source>
        <dbReference type="EMBL" id="HHR96101.1"/>
    </source>
</evidence>
<dbReference type="InterPro" id="IPR038495">
    <property type="entry name" value="ATPase_E_C"/>
</dbReference>
<dbReference type="Pfam" id="PF01991">
    <property type="entry name" value="vATP-synt_E"/>
    <property type="match status" value="1"/>
</dbReference>
<organism evidence="9">
    <name type="scientific">Ignisphaera aggregans</name>
    <dbReference type="NCBI Taxonomy" id="334771"/>
    <lineage>
        <taxon>Archaea</taxon>
        <taxon>Thermoproteota</taxon>
        <taxon>Thermoprotei</taxon>
        <taxon>Desulfurococcales</taxon>
        <taxon>Desulfurococcaceae</taxon>
        <taxon>Ignisphaera</taxon>
    </lineage>
</organism>
<comment type="caution">
    <text evidence="9">The sequence shown here is derived from an EMBL/GenBank/DDBJ whole genome shotgun (WGS) entry which is preliminary data.</text>
</comment>
<keyword evidence="6" id="KW-0472">Membrane</keyword>
<evidence type="ECO:0000313" key="9">
    <source>
        <dbReference type="EMBL" id="HHP81429.1"/>
    </source>
</evidence>
<proteinExistence type="inferred from homology"/>
<keyword evidence="2" id="KW-0813">Transport</keyword>
<evidence type="ECO:0000256" key="6">
    <source>
        <dbReference type="ARBA" id="ARBA00023136"/>
    </source>
</evidence>
<feature type="coiled-coil region" evidence="8">
    <location>
        <begin position="9"/>
        <end position="51"/>
    </location>
</feature>
<keyword evidence="4" id="KW-0375">Hydrogen ion transport</keyword>
<keyword evidence="3" id="KW-1003">Cell membrane</keyword>
<dbReference type="AlphaFoldDB" id="A0A7C5XM29"/>
<dbReference type="GO" id="GO:0006754">
    <property type="term" value="P:ATP biosynthetic process"/>
    <property type="evidence" value="ECO:0007669"/>
    <property type="project" value="UniProtKB-KW"/>
</dbReference>
<evidence type="ECO:0000256" key="5">
    <source>
        <dbReference type="ARBA" id="ARBA00023065"/>
    </source>
</evidence>
<sequence>MESLENLKRVVLEKALKEAENRISRAEEEAKRIIEETIKLKKNRIEDERKRIEEILNYDARIAEAKLKARLIIHDMKDKIVKEIERSVNDILKSLDREKRSKSMFKLLDEALQYIFHNYSNVDQIIVKISEKDFDLSNQLKDYIKTKYNIATIHVEPIKILGGVIIEIANGSISIDNSYDSRLLIILKNKLPSFIKEILQ</sequence>
<keyword evidence="8" id="KW-0175">Coiled coil</keyword>
<dbReference type="GO" id="GO:0046961">
    <property type="term" value="F:proton-transporting ATPase activity, rotational mechanism"/>
    <property type="evidence" value="ECO:0007669"/>
    <property type="project" value="InterPro"/>
</dbReference>
<evidence type="ECO:0000256" key="4">
    <source>
        <dbReference type="ARBA" id="ARBA00022781"/>
    </source>
</evidence>
<keyword evidence="5" id="KW-0406">Ion transport</keyword>
<keyword evidence="7" id="KW-0066">ATP synthesis</keyword>
<evidence type="ECO:0000256" key="7">
    <source>
        <dbReference type="ARBA" id="ARBA00023310"/>
    </source>
</evidence>
<dbReference type="GO" id="GO:0033178">
    <property type="term" value="C:proton-transporting two-sector ATPase complex, catalytic domain"/>
    <property type="evidence" value="ECO:0007669"/>
    <property type="project" value="InterPro"/>
</dbReference>
<dbReference type="Gene3D" id="3.30.2320.30">
    <property type="entry name" value="ATP synthase, E subunit, C-terminal"/>
    <property type="match status" value="1"/>
</dbReference>
<reference evidence="9" key="1">
    <citation type="journal article" date="2020" name="mSystems">
        <title>Genome- and Community-Level Interaction Insights into Carbon Utilization and Element Cycling Functions of Hydrothermarchaeota in Hydrothermal Sediment.</title>
        <authorList>
            <person name="Zhou Z."/>
            <person name="Liu Y."/>
            <person name="Xu W."/>
            <person name="Pan J."/>
            <person name="Luo Z.H."/>
            <person name="Li M."/>
        </authorList>
    </citation>
    <scope>NUCLEOTIDE SEQUENCE [LARGE SCALE GENOMIC DNA]</scope>
    <source>
        <strain evidence="10">SpSt-1</strain>
        <strain evidence="9">SpSt-1121</strain>
    </source>
</reference>
<dbReference type="EMBL" id="DRZI01000079">
    <property type="protein sequence ID" value="HHP81429.1"/>
    <property type="molecule type" value="Genomic_DNA"/>
</dbReference>
<accession>A0A7C5XM29</accession>
<evidence type="ECO:0000256" key="2">
    <source>
        <dbReference type="ARBA" id="ARBA00022448"/>
    </source>
</evidence>
<evidence type="ECO:0000256" key="3">
    <source>
        <dbReference type="ARBA" id="ARBA00022475"/>
    </source>
</evidence>
<protein>
    <submittedName>
        <fullName evidence="9">Uncharacterized protein</fullName>
    </submittedName>
</protein>
<evidence type="ECO:0000256" key="1">
    <source>
        <dbReference type="ARBA" id="ARBA00005901"/>
    </source>
</evidence>
<gene>
    <name evidence="10" type="ORF">ENL47_04650</name>
    <name evidence="9" type="ORF">ENM84_02060</name>
</gene>
<comment type="similarity">
    <text evidence="1">Belongs to the V-ATPase E subunit family.</text>
</comment>
<name>A0A7C5XM29_9CREN</name>
<evidence type="ECO:0000256" key="8">
    <source>
        <dbReference type="SAM" id="Coils"/>
    </source>
</evidence>